<protein>
    <submittedName>
        <fullName evidence="1">Uncharacterized protein</fullName>
    </submittedName>
</protein>
<evidence type="ECO:0000313" key="1">
    <source>
        <dbReference type="EMBL" id="SFG87809.1"/>
    </source>
</evidence>
<dbReference type="EMBL" id="FOPP01000003">
    <property type="protein sequence ID" value="SFG87809.1"/>
    <property type="molecule type" value="Genomic_DNA"/>
</dbReference>
<dbReference type="Proteomes" id="UP000199666">
    <property type="component" value="Unassembled WGS sequence"/>
</dbReference>
<proteinExistence type="predicted"/>
<evidence type="ECO:0000313" key="2">
    <source>
        <dbReference type="Proteomes" id="UP000199666"/>
    </source>
</evidence>
<accession>A0A1I2VH98</accession>
<sequence>MKILGYLNKSQPLLCLLWFCQATCSVSSPISRFSDKGNLEVHAVMDREVLVDEFATSPVLRDLEPSGHFVYSVRFSKMDRHLAFELKGRLLALGAREVRIMELE</sequence>
<gene>
    <name evidence="1" type="ORF">SAMN04489864_1032</name>
</gene>
<reference evidence="1 2" key="1">
    <citation type="submission" date="2016-10" db="EMBL/GenBank/DDBJ databases">
        <authorList>
            <person name="de Groot N.N."/>
        </authorList>
    </citation>
    <scope>NUCLEOTIDE SEQUENCE [LARGE SCALE GENOMIC DNA]</scope>
    <source>
        <strain evidence="1 2">DSM 18684</strain>
    </source>
</reference>
<keyword evidence="2" id="KW-1185">Reference proteome</keyword>
<dbReference type="STRING" id="414048.SAMN04489864_1032"/>
<organism evidence="1 2">
    <name type="scientific">Pedobacter insulae</name>
    <dbReference type="NCBI Taxonomy" id="414048"/>
    <lineage>
        <taxon>Bacteria</taxon>
        <taxon>Pseudomonadati</taxon>
        <taxon>Bacteroidota</taxon>
        <taxon>Sphingobacteriia</taxon>
        <taxon>Sphingobacteriales</taxon>
        <taxon>Sphingobacteriaceae</taxon>
        <taxon>Pedobacter</taxon>
    </lineage>
</organism>
<dbReference type="AlphaFoldDB" id="A0A1I2VH98"/>
<name>A0A1I2VH98_9SPHI</name>